<dbReference type="OrthoDB" id="1096341at2"/>
<gene>
    <name evidence="5" type="ORF">C8N47_10171</name>
</gene>
<dbReference type="Pfam" id="PF16344">
    <property type="entry name" value="FecR_C"/>
    <property type="match status" value="1"/>
</dbReference>
<dbReference type="Gene3D" id="2.60.120.1440">
    <property type="match status" value="1"/>
</dbReference>
<dbReference type="EMBL" id="QAAD01000001">
    <property type="protein sequence ID" value="PTN10423.1"/>
    <property type="molecule type" value="Genomic_DNA"/>
</dbReference>
<keyword evidence="2" id="KW-1133">Transmembrane helix</keyword>
<proteinExistence type="predicted"/>
<accession>A0A2T5C648</accession>
<evidence type="ECO:0000259" key="4">
    <source>
        <dbReference type="Pfam" id="PF16344"/>
    </source>
</evidence>
<feature type="domain" description="FecR protein" evidence="3">
    <location>
        <begin position="181"/>
        <end position="276"/>
    </location>
</feature>
<dbReference type="Pfam" id="PF04773">
    <property type="entry name" value="FecR"/>
    <property type="match status" value="1"/>
</dbReference>
<name>A0A2T5C648_9BACT</name>
<evidence type="ECO:0000256" key="2">
    <source>
        <dbReference type="SAM" id="Phobius"/>
    </source>
</evidence>
<feature type="domain" description="Protein FecR C-terminal" evidence="4">
    <location>
        <begin position="319"/>
        <end position="387"/>
    </location>
</feature>
<evidence type="ECO:0000256" key="1">
    <source>
        <dbReference type="SAM" id="MobiDB-lite"/>
    </source>
</evidence>
<dbReference type="RefSeq" id="WP_107820531.1">
    <property type="nucleotide sequence ID" value="NZ_OY782574.1"/>
</dbReference>
<dbReference type="InterPro" id="IPR032508">
    <property type="entry name" value="FecR_C"/>
</dbReference>
<dbReference type="InterPro" id="IPR012373">
    <property type="entry name" value="Ferrdict_sens_TM"/>
</dbReference>
<dbReference type="InterPro" id="IPR006860">
    <property type="entry name" value="FecR"/>
</dbReference>
<dbReference type="Proteomes" id="UP000243525">
    <property type="component" value="Unassembled WGS sequence"/>
</dbReference>
<feature type="region of interest" description="Disordered" evidence="1">
    <location>
        <begin position="143"/>
        <end position="164"/>
    </location>
</feature>
<dbReference type="PANTHER" id="PTHR30273:SF2">
    <property type="entry name" value="PROTEIN FECR"/>
    <property type="match status" value="1"/>
</dbReference>
<dbReference type="AlphaFoldDB" id="A0A2T5C648"/>
<dbReference type="Gene3D" id="3.55.50.30">
    <property type="match status" value="1"/>
</dbReference>
<feature type="transmembrane region" description="Helical" evidence="2">
    <location>
        <begin position="87"/>
        <end position="107"/>
    </location>
</feature>
<feature type="compositionally biased region" description="Polar residues" evidence="1">
    <location>
        <begin position="143"/>
        <end position="153"/>
    </location>
</feature>
<organism evidence="5 6">
    <name type="scientific">Mangrovibacterium marinum</name>
    <dbReference type="NCBI Taxonomy" id="1639118"/>
    <lineage>
        <taxon>Bacteria</taxon>
        <taxon>Pseudomonadati</taxon>
        <taxon>Bacteroidota</taxon>
        <taxon>Bacteroidia</taxon>
        <taxon>Marinilabiliales</taxon>
        <taxon>Prolixibacteraceae</taxon>
        <taxon>Mangrovibacterium</taxon>
    </lineage>
</organism>
<evidence type="ECO:0000313" key="6">
    <source>
        <dbReference type="Proteomes" id="UP000243525"/>
    </source>
</evidence>
<keyword evidence="2" id="KW-0472">Membrane</keyword>
<evidence type="ECO:0000313" key="5">
    <source>
        <dbReference type="EMBL" id="PTN10423.1"/>
    </source>
</evidence>
<protein>
    <submittedName>
        <fullName evidence="5">FecR family protein</fullName>
    </submittedName>
</protein>
<keyword evidence="2" id="KW-0812">Transmembrane</keyword>
<dbReference type="PANTHER" id="PTHR30273">
    <property type="entry name" value="PERIPLASMIC SIGNAL SENSOR AND SIGMA FACTOR ACTIVATOR FECR-RELATED"/>
    <property type="match status" value="1"/>
</dbReference>
<keyword evidence="6" id="KW-1185">Reference proteome</keyword>
<dbReference type="GO" id="GO:0016989">
    <property type="term" value="F:sigma factor antagonist activity"/>
    <property type="evidence" value="ECO:0007669"/>
    <property type="project" value="TreeGrafter"/>
</dbReference>
<reference evidence="5 6" key="1">
    <citation type="submission" date="2018-04" db="EMBL/GenBank/DDBJ databases">
        <title>Genomic Encyclopedia of Archaeal and Bacterial Type Strains, Phase II (KMG-II): from individual species to whole genera.</title>
        <authorList>
            <person name="Goeker M."/>
        </authorList>
    </citation>
    <scope>NUCLEOTIDE SEQUENCE [LARGE SCALE GENOMIC DNA]</scope>
    <source>
        <strain evidence="5 6">DSM 28823</strain>
    </source>
</reference>
<comment type="caution">
    <text evidence="5">The sequence shown here is derived from an EMBL/GenBank/DDBJ whole genome shotgun (WGS) entry which is preliminary data.</text>
</comment>
<sequence>MRHIEEEQIIEWAAKYHGGGKFSPQEVEALENWLAEDPANVERFSAFRKQYCELRQLAFTEVVDEDRAWQKVQQAIRKPVRRLVPQWAYYAASVLLLLAASLFWLQYQQQNDPVPQTGFDQLAEIGSPKATLILGDGSEVNLTDQQEQSFSESDGTEIRKDEKNNLSYTGAAESGELIYNTISVPRAGEFSLSLADGTKVWLNADSQLRYPVRFGAQTREVFLIGEAYFEVSHRDDQPFVVHVNDTKVRVLGTKFNVSGYASQAFIATTLVEGSVQVGYLTDDVLLRPGQQSVVSKGVDGIAVQEVDASIYTSWINGVFEFENADLQYLCNQLARWYNVDFFFTQPDLKEIRFTGAFKRDQSINYAIGLIEQLTKVNFRVEGNQIIIEK</sequence>
<evidence type="ECO:0000259" key="3">
    <source>
        <dbReference type="Pfam" id="PF04773"/>
    </source>
</evidence>